<feature type="transmembrane region" description="Helical" evidence="6">
    <location>
        <begin position="106"/>
        <end position="124"/>
    </location>
</feature>
<dbReference type="PROSITE" id="PS50922">
    <property type="entry name" value="TLC"/>
    <property type="match status" value="1"/>
</dbReference>
<dbReference type="AlphaFoldDB" id="A0A067K3F0"/>
<dbReference type="InterPro" id="IPR006634">
    <property type="entry name" value="TLC-dom"/>
</dbReference>
<evidence type="ECO:0000256" key="6">
    <source>
        <dbReference type="SAM" id="Phobius"/>
    </source>
</evidence>
<dbReference type="OrthoDB" id="204175at2759"/>
<comment type="subcellular location">
    <subcellularLocation>
        <location evidence="1">Membrane</location>
        <topology evidence="1">Multi-pass membrane protein</topology>
    </subcellularLocation>
</comment>
<evidence type="ECO:0000256" key="3">
    <source>
        <dbReference type="ARBA" id="ARBA00022989"/>
    </source>
</evidence>
<evidence type="ECO:0000256" key="4">
    <source>
        <dbReference type="ARBA" id="ARBA00023136"/>
    </source>
</evidence>
<sequence length="245" mass="28341">MDSAILYTQTLPLSFFMFFSIYLHAYFVIFRNWGRYRKEASSSFMSLTHGTPAVFLALSALLHTQSSYNFASPNSTLHNRVLEFSMAYFLMDLIHYMVFFPTNLLFILHHLATLYVIVTCRYVVNHGAYEILVLLILAEVTSGFQNVWSIVGFRKADVPIAKRLHEVLSPLFLAFYSVVRGILGPLFTFKMGSFYLSGEANGMIPRWAWISWMVVIITAILVSILWVSSHWTDLLRERNRQKKVR</sequence>
<evidence type="ECO:0000256" key="2">
    <source>
        <dbReference type="ARBA" id="ARBA00022692"/>
    </source>
</evidence>
<keyword evidence="2 5" id="KW-0812">Transmembrane</keyword>
<dbReference type="PANTHER" id="PTHR31766:SF8">
    <property type="entry name" value="TLC DOMAIN-CONTAINING PROTEIN"/>
    <property type="match status" value="1"/>
</dbReference>
<dbReference type="GO" id="GO:0016020">
    <property type="term" value="C:membrane"/>
    <property type="evidence" value="ECO:0007669"/>
    <property type="project" value="UniProtKB-SubCell"/>
</dbReference>
<feature type="transmembrane region" description="Helical" evidence="6">
    <location>
        <begin position="12"/>
        <end position="30"/>
    </location>
</feature>
<keyword evidence="4 5" id="KW-0472">Membrane</keyword>
<evidence type="ECO:0000313" key="8">
    <source>
        <dbReference type="EMBL" id="KDP26765.1"/>
    </source>
</evidence>
<reference evidence="8 9" key="1">
    <citation type="journal article" date="2014" name="PLoS ONE">
        <title>Global Analysis of Gene Expression Profiles in Physic Nut (Jatropha curcas L.) Seedlings Exposed to Salt Stress.</title>
        <authorList>
            <person name="Zhang L."/>
            <person name="Zhang C."/>
            <person name="Wu P."/>
            <person name="Chen Y."/>
            <person name="Li M."/>
            <person name="Jiang H."/>
            <person name="Wu G."/>
        </authorList>
    </citation>
    <scope>NUCLEOTIDE SEQUENCE [LARGE SCALE GENOMIC DNA]</scope>
    <source>
        <strain evidence="9">cv. GZQX0401</strain>
        <tissue evidence="8">Young leaves</tissue>
    </source>
</reference>
<name>A0A067K3F0_JATCU</name>
<dbReference type="Proteomes" id="UP000027138">
    <property type="component" value="Unassembled WGS sequence"/>
</dbReference>
<dbReference type="InterPro" id="IPR040327">
    <property type="entry name" value="At5g14285-like"/>
</dbReference>
<keyword evidence="3 6" id="KW-1133">Transmembrane helix</keyword>
<keyword evidence="9" id="KW-1185">Reference proteome</keyword>
<dbReference type="STRING" id="180498.A0A067K3F0"/>
<dbReference type="SMART" id="SM00724">
    <property type="entry name" value="TLC"/>
    <property type="match status" value="1"/>
</dbReference>
<evidence type="ECO:0000256" key="5">
    <source>
        <dbReference type="PROSITE-ProRule" id="PRU00205"/>
    </source>
</evidence>
<accession>A0A067K3F0</accession>
<evidence type="ECO:0000256" key="1">
    <source>
        <dbReference type="ARBA" id="ARBA00004141"/>
    </source>
</evidence>
<feature type="domain" description="TLC" evidence="7">
    <location>
        <begin position="35"/>
        <end position="239"/>
    </location>
</feature>
<feature type="transmembrane region" description="Helical" evidence="6">
    <location>
        <begin position="171"/>
        <end position="189"/>
    </location>
</feature>
<organism evidence="8 9">
    <name type="scientific">Jatropha curcas</name>
    <name type="common">Barbados nut</name>
    <dbReference type="NCBI Taxonomy" id="180498"/>
    <lineage>
        <taxon>Eukaryota</taxon>
        <taxon>Viridiplantae</taxon>
        <taxon>Streptophyta</taxon>
        <taxon>Embryophyta</taxon>
        <taxon>Tracheophyta</taxon>
        <taxon>Spermatophyta</taxon>
        <taxon>Magnoliopsida</taxon>
        <taxon>eudicotyledons</taxon>
        <taxon>Gunneridae</taxon>
        <taxon>Pentapetalae</taxon>
        <taxon>rosids</taxon>
        <taxon>fabids</taxon>
        <taxon>Malpighiales</taxon>
        <taxon>Euphorbiaceae</taxon>
        <taxon>Crotonoideae</taxon>
        <taxon>Jatropheae</taxon>
        <taxon>Jatropha</taxon>
    </lineage>
</organism>
<feature type="transmembrane region" description="Helical" evidence="6">
    <location>
        <begin position="209"/>
        <end position="228"/>
    </location>
</feature>
<evidence type="ECO:0000313" key="9">
    <source>
        <dbReference type="Proteomes" id="UP000027138"/>
    </source>
</evidence>
<proteinExistence type="predicted"/>
<protein>
    <recommendedName>
        <fullName evidence="7">TLC domain-containing protein</fullName>
    </recommendedName>
</protein>
<feature type="transmembrane region" description="Helical" evidence="6">
    <location>
        <begin position="42"/>
        <end position="61"/>
    </location>
</feature>
<evidence type="ECO:0000259" key="7">
    <source>
        <dbReference type="PROSITE" id="PS50922"/>
    </source>
</evidence>
<dbReference type="PANTHER" id="PTHR31766">
    <property type="entry name" value="GLABROUS1 ENHANCER-BINDING PROTEIN-LIKE 2"/>
    <property type="match status" value="1"/>
</dbReference>
<dbReference type="EMBL" id="KK914893">
    <property type="protein sequence ID" value="KDP26765.1"/>
    <property type="molecule type" value="Genomic_DNA"/>
</dbReference>
<dbReference type="Pfam" id="PF03798">
    <property type="entry name" value="TRAM_LAG1_CLN8"/>
    <property type="match status" value="1"/>
</dbReference>
<gene>
    <name evidence="8" type="ORF">JCGZ_17923</name>
</gene>